<accession>A0ABN6X9F3</accession>
<dbReference type="EMBL" id="AP027729">
    <property type="protein sequence ID" value="BDZ41482.1"/>
    <property type="molecule type" value="Genomic_DNA"/>
</dbReference>
<dbReference type="Pfam" id="PF11716">
    <property type="entry name" value="MDMPI_N"/>
    <property type="match status" value="1"/>
</dbReference>
<dbReference type="Gene3D" id="1.20.120.450">
    <property type="entry name" value="dinb family like domain"/>
    <property type="match status" value="1"/>
</dbReference>
<dbReference type="RefSeq" id="WP_286218626.1">
    <property type="nucleotide sequence ID" value="NZ_AP027729.1"/>
</dbReference>
<dbReference type="InterPro" id="IPR034660">
    <property type="entry name" value="DinB/YfiT-like"/>
</dbReference>
<evidence type="ECO:0000256" key="1">
    <source>
        <dbReference type="SAM" id="MobiDB-lite"/>
    </source>
</evidence>
<evidence type="ECO:0000313" key="3">
    <source>
        <dbReference type="EMBL" id="BDZ41482.1"/>
    </source>
</evidence>
<dbReference type="SUPFAM" id="SSF109854">
    <property type="entry name" value="DinB/YfiT-like putative metalloenzymes"/>
    <property type="match status" value="1"/>
</dbReference>
<dbReference type="InterPro" id="IPR017517">
    <property type="entry name" value="Maleyloyr_isom"/>
</dbReference>
<protein>
    <recommendedName>
        <fullName evidence="2">Mycothiol-dependent maleylpyruvate isomerase metal-binding domain-containing protein</fullName>
    </recommendedName>
</protein>
<evidence type="ECO:0000313" key="4">
    <source>
        <dbReference type="Proteomes" id="UP001321475"/>
    </source>
</evidence>
<feature type="domain" description="Mycothiol-dependent maleylpyruvate isomerase metal-binding" evidence="2">
    <location>
        <begin position="13"/>
        <end position="102"/>
    </location>
</feature>
<sequence length="225" mass="24448">MRATSAALWETVHAERRHLVADLAGLDEDEWATPSLCPGWDVHDVVAHLVDTARTGRLAFVREMLRARLDFDRANETGIARERREDPRETVAALQSVADLTRTPPANLATRLVEAIVHGEDVRRPLGIVRRYPEAAVAQALGYQRRTAVSFGGGRERAAGLRLVDRTTGATWFDGTGAGLSVEADALDLLLAVSGRPVAPERLEGPGASHLVRASPSGRDDPEQR</sequence>
<dbReference type="InterPro" id="IPR024344">
    <property type="entry name" value="MDMPI_metal-binding"/>
</dbReference>
<proteinExistence type="predicted"/>
<evidence type="ECO:0000259" key="2">
    <source>
        <dbReference type="Pfam" id="PF11716"/>
    </source>
</evidence>
<dbReference type="NCBIfam" id="TIGR03083">
    <property type="entry name" value="maleylpyruvate isomerase family mycothiol-dependent enzyme"/>
    <property type="match status" value="1"/>
</dbReference>
<keyword evidence="4" id="KW-1185">Reference proteome</keyword>
<dbReference type="Proteomes" id="UP001321475">
    <property type="component" value="Chromosome"/>
</dbReference>
<feature type="region of interest" description="Disordered" evidence="1">
    <location>
        <begin position="200"/>
        <end position="225"/>
    </location>
</feature>
<name>A0ABN6X9F3_9CELL</name>
<organism evidence="3 4">
    <name type="scientific">Paraoerskovia sediminicola</name>
    <dbReference type="NCBI Taxonomy" id="1138587"/>
    <lineage>
        <taxon>Bacteria</taxon>
        <taxon>Bacillati</taxon>
        <taxon>Actinomycetota</taxon>
        <taxon>Actinomycetes</taxon>
        <taxon>Micrococcales</taxon>
        <taxon>Cellulomonadaceae</taxon>
        <taxon>Paraoerskovia</taxon>
    </lineage>
</organism>
<gene>
    <name evidence="3" type="ORF">GCM10025865_07810</name>
</gene>
<reference evidence="4" key="1">
    <citation type="journal article" date="2019" name="Int. J. Syst. Evol. Microbiol.">
        <title>The Global Catalogue of Microorganisms (GCM) 10K type strain sequencing project: providing services to taxonomists for standard genome sequencing and annotation.</title>
        <authorList>
            <consortium name="The Broad Institute Genomics Platform"/>
            <consortium name="The Broad Institute Genome Sequencing Center for Infectious Disease"/>
            <person name="Wu L."/>
            <person name="Ma J."/>
        </authorList>
    </citation>
    <scope>NUCLEOTIDE SEQUENCE [LARGE SCALE GENOMIC DNA]</scope>
    <source>
        <strain evidence="4">NBRC 108565</strain>
    </source>
</reference>